<dbReference type="InterPro" id="IPR050155">
    <property type="entry name" value="HAD-like_hydrolase_sf"/>
</dbReference>
<protein>
    <submittedName>
        <fullName evidence="1">HAD-IA family hydrolase</fullName>
    </submittedName>
</protein>
<dbReference type="InterPro" id="IPR036412">
    <property type="entry name" value="HAD-like_sf"/>
</dbReference>
<dbReference type="PANTHER" id="PTHR43434">
    <property type="entry name" value="PHOSPHOGLYCOLATE PHOSPHATASE"/>
    <property type="match status" value="1"/>
</dbReference>
<comment type="caution">
    <text evidence="1">The sequence shown here is derived from an EMBL/GenBank/DDBJ whole genome shotgun (WGS) entry which is preliminary data.</text>
</comment>
<organism evidence="1 2">
    <name type="scientific">Flavobacterium arundinis</name>
    <dbReference type="NCBI Taxonomy" id="3139143"/>
    <lineage>
        <taxon>Bacteria</taxon>
        <taxon>Pseudomonadati</taxon>
        <taxon>Bacteroidota</taxon>
        <taxon>Flavobacteriia</taxon>
        <taxon>Flavobacteriales</taxon>
        <taxon>Flavobacteriaceae</taxon>
        <taxon>Flavobacterium</taxon>
    </lineage>
</organism>
<dbReference type="RefSeq" id="WP_341695937.1">
    <property type="nucleotide sequence ID" value="NZ_JBBYHR010000002.1"/>
</dbReference>
<dbReference type="InterPro" id="IPR041492">
    <property type="entry name" value="HAD_2"/>
</dbReference>
<keyword evidence="2" id="KW-1185">Reference proteome</keyword>
<dbReference type="SFLD" id="SFLDS00003">
    <property type="entry name" value="Haloacid_Dehalogenase"/>
    <property type="match status" value="1"/>
</dbReference>
<dbReference type="Gene3D" id="3.40.50.1000">
    <property type="entry name" value="HAD superfamily/HAD-like"/>
    <property type="match status" value="1"/>
</dbReference>
<reference evidence="1 2" key="1">
    <citation type="submission" date="2024-04" db="EMBL/GenBank/DDBJ databases">
        <title>Flavobacterium sp. DGU11 16S ribosomal RNA gene Genome sequencing and assembly.</title>
        <authorList>
            <person name="Park S."/>
        </authorList>
    </citation>
    <scope>NUCLEOTIDE SEQUENCE [LARGE SCALE GENOMIC DNA]</scope>
    <source>
        <strain evidence="1 2">DGU11</strain>
    </source>
</reference>
<dbReference type="InterPro" id="IPR006439">
    <property type="entry name" value="HAD-SF_hydro_IA"/>
</dbReference>
<evidence type="ECO:0000313" key="1">
    <source>
        <dbReference type="EMBL" id="MEL1243621.1"/>
    </source>
</evidence>
<dbReference type="Pfam" id="PF13419">
    <property type="entry name" value="HAD_2"/>
    <property type="match status" value="1"/>
</dbReference>
<dbReference type="InterPro" id="IPR023198">
    <property type="entry name" value="PGP-like_dom2"/>
</dbReference>
<evidence type="ECO:0000313" key="2">
    <source>
        <dbReference type="Proteomes" id="UP001464555"/>
    </source>
</evidence>
<dbReference type="GO" id="GO:0016787">
    <property type="term" value="F:hydrolase activity"/>
    <property type="evidence" value="ECO:0007669"/>
    <property type="project" value="UniProtKB-KW"/>
</dbReference>
<dbReference type="Gene3D" id="1.10.150.240">
    <property type="entry name" value="Putative phosphatase, domain 2"/>
    <property type="match status" value="1"/>
</dbReference>
<name>A0ABU9HTY9_9FLAO</name>
<dbReference type="SFLD" id="SFLDG01129">
    <property type="entry name" value="C1.5:_HAD__Beta-PGM__Phosphata"/>
    <property type="match status" value="1"/>
</dbReference>
<dbReference type="EMBL" id="JBBYHR010000002">
    <property type="protein sequence ID" value="MEL1243621.1"/>
    <property type="molecule type" value="Genomic_DNA"/>
</dbReference>
<gene>
    <name evidence="1" type="ORF">AAEO56_05065</name>
</gene>
<proteinExistence type="predicted"/>
<keyword evidence="1" id="KW-0378">Hydrolase</keyword>
<accession>A0ABU9HTY9</accession>
<dbReference type="InterPro" id="IPR023214">
    <property type="entry name" value="HAD_sf"/>
</dbReference>
<dbReference type="PANTHER" id="PTHR43434:SF13">
    <property type="entry name" value="PHOSPHOGLYCOLATE PHOSPHATASE"/>
    <property type="match status" value="1"/>
</dbReference>
<dbReference type="Proteomes" id="UP001464555">
    <property type="component" value="Unassembled WGS sequence"/>
</dbReference>
<dbReference type="SUPFAM" id="SSF56784">
    <property type="entry name" value="HAD-like"/>
    <property type="match status" value="1"/>
</dbReference>
<dbReference type="NCBIfam" id="TIGR01549">
    <property type="entry name" value="HAD-SF-IA-v1"/>
    <property type="match status" value="1"/>
</dbReference>
<sequence length="209" mass="23528">MYKYIVFDFDGTLVDSRGIFLMLYNELATKHGYTQMTSENLEQLRGLSISERCKILKVPLYKLPFLAAEIIKKYKASIPALQFNVGIKEMLESMAAGGMPYAVLSSNSKSNIQEFFALQGIAVTDIYTSGKIFGKDTMLKKFLKDKSLTASEILYLGDEARDIIACKKAGVKIAWVIWGYDSYAAIQSHSPDYIINHPSELLNLILRQE</sequence>